<dbReference type="PANTHER" id="PTHR28110">
    <property type="entry name" value="TRANSMEMBRANE PROTEIN"/>
    <property type="match status" value="1"/>
</dbReference>
<evidence type="ECO:0000313" key="3">
    <source>
        <dbReference type="Proteomes" id="UP000246740"/>
    </source>
</evidence>
<keyword evidence="1" id="KW-0472">Membrane</keyword>
<dbReference type="FunCoup" id="A0A317XZG2">
    <property type="interactions" value="6"/>
</dbReference>
<dbReference type="PANTHER" id="PTHR28110:SF1">
    <property type="entry name" value="TRANSMEMBRANE PROTEIN"/>
    <property type="match status" value="1"/>
</dbReference>
<organism evidence="2 3">
    <name type="scientific">Testicularia cyperi</name>
    <dbReference type="NCBI Taxonomy" id="1882483"/>
    <lineage>
        <taxon>Eukaryota</taxon>
        <taxon>Fungi</taxon>
        <taxon>Dikarya</taxon>
        <taxon>Basidiomycota</taxon>
        <taxon>Ustilaginomycotina</taxon>
        <taxon>Ustilaginomycetes</taxon>
        <taxon>Ustilaginales</taxon>
        <taxon>Anthracoideaceae</taxon>
        <taxon>Testicularia</taxon>
    </lineage>
</organism>
<keyword evidence="3" id="KW-1185">Reference proteome</keyword>
<proteinExistence type="predicted"/>
<feature type="transmembrane region" description="Helical" evidence="1">
    <location>
        <begin position="46"/>
        <end position="67"/>
    </location>
</feature>
<evidence type="ECO:0000313" key="2">
    <source>
        <dbReference type="EMBL" id="PWZ03183.1"/>
    </source>
</evidence>
<sequence length="436" mass="48121">MLSKPSGSLMSGGRKSGISLALNGNGQPGSISLHDRLSARSRVTNLGVVLLLGFAGFSALLNLRYMFARPNHSIPPPGFSTWESFHGLTPDQLGASVPPPRNGTDHLNHLVIVTGHAIWAGCNVNDRENDENWILEDYQRGGSVKTFYKHIERGLQITNEDPHALLVFSGGQTRPNSLQTEGESYFSLAVAANMELPMIPGSLIDSKDALADSANGAGLGSSNAKVGTLAHANAAVATRHGLQDARMTTENFALDSFENLLFSIARFREYTGFYPDRISVVGYGFKRPRFEELHAKAVRWDTTGFLKNGERTFQYIGIDDESDDRDAQYRGEKLKAYALFDKDLYGCHGKLLFKRVQRNPTRRFHPYMSSAPEIADLLNWCPADNSGLQGVYPHSLPWDLRVTGSGWGRGALAVKADKNKHLIPDTRWLEIGREQH</sequence>
<dbReference type="InParanoid" id="A0A317XZG2"/>
<protein>
    <submittedName>
        <fullName evidence="2">Uncharacterized protein</fullName>
    </submittedName>
</protein>
<dbReference type="InterPro" id="IPR055323">
    <property type="entry name" value="C57A10.07/YOR238W"/>
</dbReference>
<dbReference type="GO" id="GO:0005737">
    <property type="term" value="C:cytoplasm"/>
    <property type="evidence" value="ECO:0007669"/>
    <property type="project" value="TreeGrafter"/>
</dbReference>
<keyword evidence="1" id="KW-0812">Transmembrane</keyword>
<reference evidence="2 3" key="1">
    <citation type="journal article" date="2018" name="Mol. Biol. Evol.">
        <title>Broad Genomic Sampling Reveals a Smut Pathogenic Ancestry of the Fungal Clade Ustilaginomycotina.</title>
        <authorList>
            <person name="Kijpornyongpan T."/>
            <person name="Mondo S.J."/>
            <person name="Barry K."/>
            <person name="Sandor L."/>
            <person name="Lee J."/>
            <person name="Lipzen A."/>
            <person name="Pangilinan J."/>
            <person name="LaButti K."/>
            <person name="Hainaut M."/>
            <person name="Henrissat B."/>
            <person name="Grigoriev I.V."/>
            <person name="Spatafora J.W."/>
            <person name="Aime M.C."/>
        </authorList>
    </citation>
    <scope>NUCLEOTIDE SEQUENCE [LARGE SCALE GENOMIC DNA]</scope>
    <source>
        <strain evidence="2 3">MCA 3645</strain>
    </source>
</reference>
<dbReference type="EMBL" id="KZ819188">
    <property type="protein sequence ID" value="PWZ03183.1"/>
    <property type="molecule type" value="Genomic_DNA"/>
</dbReference>
<dbReference type="OrthoDB" id="4347at2759"/>
<dbReference type="AlphaFoldDB" id="A0A317XZG2"/>
<gene>
    <name evidence="2" type="ORF">BCV70DRAFT_12886</name>
</gene>
<accession>A0A317XZG2</accession>
<dbReference type="Proteomes" id="UP000246740">
    <property type="component" value="Unassembled WGS sequence"/>
</dbReference>
<keyword evidence="1" id="KW-1133">Transmembrane helix</keyword>
<name>A0A317XZG2_9BASI</name>
<evidence type="ECO:0000256" key="1">
    <source>
        <dbReference type="SAM" id="Phobius"/>
    </source>
</evidence>